<feature type="transmembrane region" description="Helical" evidence="4">
    <location>
        <begin position="317"/>
        <end position="338"/>
    </location>
</feature>
<reference evidence="6 7" key="1">
    <citation type="submission" date="2024-04" db="EMBL/GenBank/DDBJ databases">
        <title>Human intestinal bacterial collection.</title>
        <authorList>
            <person name="Pauvert C."/>
            <person name="Hitch T.C.A."/>
            <person name="Clavel T."/>
        </authorList>
    </citation>
    <scope>NUCLEOTIDE SEQUENCE [LARGE SCALE GENOMIC DNA]</scope>
    <source>
        <strain evidence="6 7">CLA-KB-H42</strain>
    </source>
</reference>
<evidence type="ECO:0000256" key="2">
    <source>
        <dbReference type="ARBA" id="ARBA00023125"/>
    </source>
</evidence>
<keyword evidence="3" id="KW-0804">Transcription</keyword>
<name>A0ABV1J8R8_9ACTN</name>
<dbReference type="Pfam" id="PF00196">
    <property type="entry name" value="GerE"/>
    <property type="match status" value="1"/>
</dbReference>
<evidence type="ECO:0000259" key="5">
    <source>
        <dbReference type="PROSITE" id="PS50043"/>
    </source>
</evidence>
<dbReference type="Gene3D" id="1.10.10.10">
    <property type="entry name" value="Winged helix-like DNA-binding domain superfamily/Winged helix DNA-binding domain"/>
    <property type="match status" value="1"/>
</dbReference>
<feature type="transmembrane region" description="Helical" evidence="4">
    <location>
        <begin position="196"/>
        <end position="216"/>
    </location>
</feature>
<dbReference type="Proteomes" id="UP001487305">
    <property type="component" value="Unassembled WGS sequence"/>
</dbReference>
<proteinExistence type="predicted"/>
<organism evidence="6 7">
    <name type="scientific">Raoultibacter massiliensis</name>
    <dbReference type="NCBI Taxonomy" id="1852371"/>
    <lineage>
        <taxon>Bacteria</taxon>
        <taxon>Bacillati</taxon>
        <taxon>Actinomycetota</taxon>
        <taxon>Coriobacteriia</taxon>
        <taxon>Eggerthellales</taxon>
        <taxon>Eggerthellaceae</taxon>
        <taxon>Raoultibacter</taxon>
    </lineage>
</organism>
<dbReference type="PRINTS" id="PR00038">
    <property type="entry name" value="HTHLUXR"/>
</dbReference>
<dbReference type="EMBL" id="JBBNOP010000001">
    <property type="protein sequence ID" value="MEQ3361462.1"/>
    <property type="molecule type" value="Genomic_DNA"/>
</dbReference>
<dbReference type="PANTHER" id="PTHR44688:SF16">
    <property type="entry name" value="DNA-BINDING TRANSCRIPTIONAL ACTIVATOR DEVR_DOSR"/>
    <property type="match status" value="1"/>
</dbReference>
<dbReference type="InterPro" id="IPR036388">
    <property type="entry name" value="WH-like_DNA-bd_sf"/>
</dbReference>
<keyword evidence="4" id="KW-0812">Transmembrane</keyword>
<feature type="transmembrane region" description="Helical" evidence="4">
    <location>
        <begin position="148"/>
        <end position="168"/>
    </location>
</feature>
<dbReference type="PANTHER" id="PTHR44688">
    <property type="entry name" value="DNA-BINDING TRANSCRIPTIONAL ACTIVATOR DEVR_DOSR"/>
    <property type="match status" value="1"/>
</dbReference>
<feature type="transmembrane region" description="Helical" evidence="4">
    <location>
        <begin position="260"/>
        <end position="279"/>
    </location>
</feature>
<feature type="transmembrane region" description="Helical" evidence="4">
    <location>
        <begin position="350"/>
        <end position="367"/>
    </location>
</feature>
<feature type="transmembrane region" description="Helical" evidence="4">
    <location>
        <begin position="228"/>
        <end position="248"/>
    </location>
</feature>
<keyword evidence="7" id="KW-1185">Reference proteome</keyword>
<dbReference type="SMART" id="SM00421">
    <property type="entry name" value="HTH_LUXR"/>
    <property type="match status" value="1"/>
</dbReference>
<evidence type="ECO:0000256" key="3">
    <source>
        <dbReference type="ARBA" id="ARBA00023163"/>
    </source>
</evidence>
<feature type="transmembrane region" description="Helical" evidence="4">
    <location>
        <begin position="285"/>
        <end position="305"/>
    </location>
</feature>
<keyword evidence="4" id="KW-0472">Membrane</keyword>
<evidence type="ECO:0000256" key="1">
    <source>
        <dbReference type="ARBA" id="ARBA00023015"/>
    </source>
</evidence>
<feature type="domain" description="HTH luxR-type" evidence="5">
    <location>
        <begin position="395"/>
        <end position="459"/>
    </location>
</feature>
<keyword evidence="1" id="KW-0805">Transcription regulation</keyword>
<dbReference type="InterPro" id="IPR016032">
    <property type="entry name" value="Sig_transdc_resp-reg_C-effctor"/>
</dbReference>
<feature type="transmembrane region" description="Helical" evidence="4">
    <location>
        <begin position="36"/>
        <end position="55"/>
    </location>
</feature>
<keyword evidence="4" id="KW-1133">Transmembrane helix</keyword>
<feature type="transmembrane region" description="Helical" evidence="4">
    <location>
        <begin position="67"/>
        <end position="86"/>
    </location>
</feature>
<dbReference type="SUPFAM" id="SSF46894">
    <property type="entry name" value="C-terminal effector domain of the bipartite response regulators"/>
    <property type="match status" value="1"/>
</dbReference>
<protein>
    <submittedName>
        <fullName evidence="6">Helix-turn-helix transcriptional regulator</fullName>
    </submittedName>
</protein>
<comment type="caution">
    <text evidence="6">The sequence shown here is derived from an EMBL/GenBank/DDBJ whole genome shotgun (WGS) entry which is preliminary data.</text>
</comment>
<evidence type="ECO:0000313" key="6">
    <source>
        <dbReference type="EMBL" id="MEQ3361462.1"/>
    </source>
</evidence>
<sequence length="459" mass="50163">MGELKAITSSQGMISILGLSLMLSWIYGPFLSGETFYISFHLGFGCSLLIAALVYHLHPHGTSLVKAAPWIAATLMLFAPLSVFTFADSSEIGEITCGVICSSGGAYCFSRWFAAFCTAPLKTAASYTLLAFSLSSCIRFLLVLLYGIAPFAVGIALAIAPFLSTALLQRVPAAPLQGDAPLFDPSATTPKLGKRVLGFAIIGIEIVTYGFVFGLLRNGISEWSTSTSSMLVGHLLRIVLPLLLFFWLAARAHSARGDGWLRSMLLIIVVILLAGLFFGGMAESVLSAIVLAMRSFVSILIYLLLFDAMKHTGLHPCIVYGIGRALYELSLVAGLFVYRQAMVTGFSESLPFNVIYFAISCVALLLLNSFSRTTKLAPAPSIPFEPNSIDMQCNRIATSYALTNRELEIMKMICRGRSKKYIAGELFLSEDTIRWHTKQLYRKLEIHNRQELLTKIGIE</sequence>
<evidence type="ECO:0000313" key="7">
    <source>
        <dbReference type="Proteomes" id="UP001487305"/>
    </source>
</evidence>
<dbReference type="CDD" id="cd06170">
    <property type="entry name" value="LuxR_C_like"/>
    <property type="match status" value="1"/>
</dbReference>
<accession>A0ABV1J8R8</accession>
<dbReference type="InterPro" id="IPR000792">
    <property type="entry name" value="Tscrpt_reg_LuxR_C"/>
</dbReference>
<dbReference type="RefSeq" id="WP_102375595.1">
    <property type="nucleotide sequence ID" value="NZ_JBBNOP010000001.1"/>
</dbReference>
<feature type="transmembrane region" description="Helical" evidence="4">
    <location>
        <begin position="12"/>
        <end position="30"/>
    </location>
</feature>
<evidence type="ECO:0000256" key="4">
    <source>
        <dbReference type="SAM" id="Phobius"/>
    </source>
</evidence>
<gene>
    <name evidence="6" type="ORF">AAA083_00570</name>
</gene>
<keyword evidence="2" id="KW-0238">DNA-binding</keyword>
<dbReference type="PROSITE" id="PS50043">
    <property type="entry name" value="HTH_LUXR_2"/>
    <property type="match status" value="1"/>
</dbReference>